<dbReference type="PANTHER" id="PTHR33992:SF1">
    <property type="entry name" value="RIBONUCLEASE P PROTEIN COMPONENT"/>
    <property type="match status" value="1"/>
</dbReference>
<keyword evidence="4 7" id="KW-0255">Endonuclease</keyword>
<proteinExistence type="inferred from homology"/>
<dbReference type="NCBIfam" id="TIGR00188">
    <property type="entry name" value="rnpA"/>
    <property type="match status" value="1"/>
</dbReference>
<keyword evidence="6 7" id="KW-0694">RNA-binding</keyword>
<comment type="subunit">
    <text evidence="7">Consists of a catalytic RNA component (M1 or rnpB) and a protein subunit.</text>
</comment>
<keyword evidence="5 7" id="KW-0378">Hydrolase</keyword>
<evidence type="ECO:0000256" key="1">
    <source>
        <dbReference type="ARBA" id="ARBA00002663"/>
    </source>
</evidence>
<dbReference type="EMBL" id="CP158587">
    <property type="protein sequence ID" value="XCA35102.1"/>
    <property type="molecule type" value="Genomic_DNA"/>
</dbReference>
<dbReference type="GO" id="GO:0000049">
    <property type="term" value="F:tRNA binding"/>
    <property type="evidence" value="ECO:0007669"/>
    <property type="project" value="UniProtKB-UniRule"/>
</dbReference>
<dbReference type="InterPro" id="IPR020539">
    <property type="entry name" value="RNase_P_CS"/>
</dbReference>
<dbReference type="Gene3D" id="3.30.230.10">
    <property type="match status" value="1"/>
</dbReference>
<comment type="function">
    <text evidence="1 7">RNaseP catalyzes the removal of the 5'-leader sequence from pre-tRNA to produce the mature 5'-terminus. It can also cleave other RNA substrates such as 4.5S RNA. The protein component plays an auxiliary but essential role in vivo by binding to the 5'-leader sequence and broadening the substrate specificity of the ribozyme.</text>
</comment>
<dbReference type="PANTHER" id="PTHR33992">
    <property type="entry name" value="RIBONUCLEASE P PROTEIN COMPONENT"/>
    <property type="match status" value="1"/>
</dbReference>
<dbReference type="PROSITE" id="PS00648">
    <property type="entry name" value="RIBONUCLEASE_P"/>
    <property type="match status" value="1"/>
</dbReference>
<protein>
    <recommendedName>
        <fullName evidence="7 8">Ribonuclease P protein component</fullName>
        <shortName evidence="7">RNase P protein</shortName>
        <shortName evidence="7">RNaseP protein</shortName>
        <ecNumber evidence="7 8">3.1.26.5</ecNumber>
    </recommendedName>
    <alternativeName>
        <fullName evidence="7">Protein C5</fullName>
    </alternativeName>
</protein>
<keyword evidence="3 7" id="KW-0540">Nuclease</keyword>
<evidence type="ECO:0000256" key="5">
    <source>
        <dbReference type="ARBA" id="ARBA00022801"/>
    </source>
</evidence>
<accession>A0AAU7YPG0</accession>
<sequence length="125" mass="14762">MNYAHSKHKKKEFSFAFKNRLAPDSLFYRGVYISLYAIKEREPEKYIHVIRVGLAISKKVGKAAKRNKIKRQLRMLAKVSISNISNVGYYYIILTHKNIMQAGYKNLQKDLNICLKKDKIRRNFH</sequence>
<evidence type="ECO:0000256" key="3">
    <source>
        <dbReference type="ARBA" id="ARBA00022722"/>
    </source>
</evidence>
<dbReference type="GO" id="GO:0042781">
    <property type="term" value="F:3'-tRNA processing endoribonuclease activity"/>
    <property type="evidence" value="ECO:0007669"/>
    <property type="project" value="TreeGrafter"/>
</dbReference>
<evidence type="ECO:0000256" key="7">
    <source>
        <dbReference type="HAMAP-Rule" id="MF_00227"/>
    </source>
</evidence>
<dbReference type="HAMAP" id="MF_00227">
    <property type="entry name" value="RNase_P"/>
    <property type="match status" value="1"/>
</dbReference>
<evidence type="ECO:0000256" key="8">
    <source>
        <dbReference type="NCBIfam" id="TIGR00188"/>
    </source>
</evidence>
<dbReference type="SUPFAM" id="SSF54211">
    <property type="entry name" value="Ribosomal protein S5 domain 2-like"/>
    <property type="match status" value="1"/>
</dbReference>
<gene>
    <name evidence="7 9" type="primary">rnpA</name>
    <name evidence="9" type="ORF">ABS861_01115</name>
</gene>
<organism evidence="9">
    <name type="scientific">Wolbachia endosymbiont of Oeneis ivallda</name>
    <dbReference type="NCBI Taxonomy" id="3171168"/>
    <lineage>
        <taxon>Bacteria</taxon>
        <taxon>Pseudomonadati</taxon>
        <taxon>Pseudomonadota</taxon>
        <taxon>Alphaproteobacteria</taxon>
        <taxon>Rickettsiales</taxon>
        <taxon>Anaplasmataceae</taxon>
        <taxon>Wolbachieae</taxon>
        <taxon>Wolbachia</taxon>
    </lineage>
</organism>
<reference evidence="9" key="1">
    <citation type="submission" date="2024-06" db="EMBL/GenBank/DDBJ databases">
        <title>Genome assembly of the Oeneis chryxus ivallda.</title>
        <authorList>
            <person name="MacDonald Z."/>
            <person name="Shaffer H.B."/>
            <person name="Gillespie T."/>
            <person name="Marimuthu M.P.A."/>
            <person name="Nguyen O."/>
            <person name="Fairbairn C.W."/>
            <person name="Seligmann W.E."/>
            <person name="Escalona M."/>
            <person name="Miller C."/>
            <person name="Toffelmier E."/>
        </authorList>
    </citation>
    <scope>NUCLEOTIDE SEQUENCE</scope>
    <source>
        <strain evidence="9">CCGP_102_HBS-TG_Oc004</strain>
    </source>
</reference>
<evidence type="ECO:0000313" key="9">
    <source>
        <dbReference type="EMBL" id="XCA35102.1"/>
    </source>
</evidence>
<evidence type="ECO:0000256" key="6">
    <source>
        <dbReference type="ARBA" id="ARBA00022884"/>
    </source>
</evidence>
<dbReference type="InterPro" id="IPR000100">
    <property type="entry name" value="RNase_P"/>
</dbReference>
<name>A0AAU7YPG0_9RICK</name>
<dbReference type="GO" id="GO:0004526">
    <property type="term" value="F:ribonuclease P activity"/>
    <property type="evidence" value="ECO:0007669"/>
    <property type="project" value="UniProtKB-UniRule"/>
</dbReference>
<dbReference type="GO" id="GO:0001682">
    <property type="term" value="P:tRNA 5'-leader removal"/>
    <property type="evidence" value="ECO:0007669"/>
    <property type="project" value="UniProtKB-UniRule"/>
</dbReference>
<dbReference type="AlphaFoldDB" id="A0AAU7YPG0"/>
<comment type="catalytic activity">
    <reaction evidence="7">
        <text>Endonucleolytic cleavage of RNA, removing 5'-extranucleotides from tRNA precursor.</text>
        <dbReference type="EC" id="3.1.26.5"/>
    </reaction>
</comment>
<keyword evidence="2 7" id="KW-0819">tRNA processing</keyword>
<evidence type="ECO:0000256" key="4">
    <source>
        <dbReference type="ARBA" id="ARBA00022759"/>
    </source>
</evidence>
<dbReference type="EC" id="3.1.26.5" evidence="7 8"/>
<dbReference type="GO" id="GO:0030677">
    <property type="term" value="C:ribonuclease P complex"/>
    <property type="evidence" value="ECO:0007669"/>
    <property type="project" value="TreeGrafter"/>
</dbReference>
<dbReference type="InterPro" id="IPR014721">
    <property type="entry name" value="Ribsml_uS5_D2-typ_fold_subgr"/>
</dbReference>
<dbReference type="Pfam" id="PF00825">
    <property type="entry name" value="Ribonuclease_P"/>
    <property type="match status" value="1"/>
</dbReference>
<comment type="similarity">
    <text evidence="7">Belongs to the RnpA family.</text>
</comment>
<dbReference type="InterPro" id="IPR020568">
    <property type="entry name" value="Ribosomal_Su5_D2-typ_SF"/>
</dbReference>
<evidence type="ECO:0000256" key="2">
    <source>
        <dbReference type="ARBA" id="ARBA00022694"/>
    </source>
</evidence>